<keyword evidence="1" id="KW-0812">Transmembrane</keyword>
<evidence type="ECO:0000313" key="2">
    <source>
        <dbReference type="EMBL" id="MBU6080860.1"/>
    </source>
</evidence>
<organism evidence="2 3">
    <name type="scientific">Allobacillus halotolerans</name>
    <dbReference type="NCBI Taxonomy" id="570278"/>
    <lineage>
        <taxon>Bacteria</taxon>
        <taxon>Bacillati</taxon>
        <taxon>Bacillota</taxon>
        <taxon>Bacilli</taxon>
        <taxon>Bacillales</taxon>
        <taxon>Bacillaceae</taxon>
        <taxon>Allobacillus</taxon>
    </lineage>
</organism>
<dbReference type="RefSeq" id="WP_144163485.1">
    <property type="nucleotide sequence ID" value="NZ_CAUPKR010000017.1"/>
</dbReference>
<evidence type="ECO:0008006" key="4">
    <source>
        <dbReference type="Google" id="ProtNLM"/>
    </source>
</evidence>
<feature type="transmembrane region" description="Helical" evidence="1">
    <location>
        <begin position="52"/>
        <end position="85"/>
    </location>
</feature>
<keyword evidence="3" id="KW-1185">Reference proteome</keyword>
<dbReference type="EMBL" id="JAHLZF010000009">
    <property type="protein sequence ID" value="MBU6080860.1"/>
    <property type="molecule type" value="Genomic_DNA"/>
</dbReference>
<accession>A0ABS6GPI5</accession>
<gene>
    <name evidence="2" type="ORF">KQ486_07500</name>
</gene>
<dbReference type="InterPro" id="IPR026369">
    <property type="entry name" value="CxxC_20_CxxC"/>
</dbReference>
<sequence length="108" mass="12998">MHLPVCSVCKQKWTWKETWKSSLRLDTRIPCPKCQSTQFITKRSRRKQMFLTWPLLLPILLPLTGLSFVWIILLWALLILLYIVFYPYFVRLSDQEEDHFTDSLKNHS</sequence>
<comment type="caution">
    <text evidence="2">The sequence shown here is derived from an EMBL/GenBank/DDBJ whole genome shotgun (WGS) entry which is preliminary data.</text>
</comment>
<keyword evidence="1" id="KW-1133">Transmembrane helix</keyword>
<evidence type="ECO:0000313" key="3">
    <source>
        <dbReference type="Proteomes" id="UP000812672"/>
    </source>
</evidence>
<reference evidence="2 3" key="1">
    <citation type="journal article" date="2011" name="Int. J. Syst. Evol. Microbiol.">
        <title>Allobacillus halotolerans gen. nov., sp. nov. isolated from shrimp paste.</title>
        <authorList>
            <person name="Sheu S.Y."/>
            <person name="Arun A.B."/>
            <person name="Jiang S.R."/>
            <person name="Young C.C."/>
            <person name="Chen W.M."/>
        </authorList>
    </citation>
    <scope>NUCLEOTIDE SEQUENCE [LARGE SCALE GENOMIC DNA]</scope>
    <source>
        <strain evidence="2 3">LMG 24826</strain>
    </source>
</reference>
<name>A0ABS6GPI5_9BACI</name>
<keyword evidence="1" id="KW-0472">Membrane</keyword>
<proteinExistence type="predicted"/>
<protein>
    <recommendedName>
        <fullName evidence="4">Cxxc_20_cxxc protein</fullName>
    </recommendedName>
</protein>
<evidence type="ECO:0000256" key="1">
    <source>
        <dbReference type="SAM" id="Phobius"/>
    </source>
</evidence>
<dbReference type="NCBIfam" id="TIGR04104">
    <property type="entry name" value="cxxc_20_cxxc"/>
    <property type="match status" value="1"/>
</dbReference>
<dbReference type="Proteomes" id="UP000812672">
    <property type="component" value="Unassembled WGS sequence"/>
</dbReference>